<dbReference type="AlphaFoldDB" id="A0A8R1U054"/>
<feature type="coiled-coil region" evidence="1">
    <location>
        <begin position="766"/>
        <end position="793"/>
    </location>
</feature>
<evidence type="ECO:0000256" key="1">
    <source>
        <dbReference type="SAM" id="Coils"/>
    </source>
</evidence>
<evidence type="ECO:0000313" key="3">
    <source>
        <dbReference type="EnsemblMetazoa" id="OVOC7401.1"/>
    </source>
</evidence>
<organism evidence="3 4">
    <name type="scientific">Onchocerca volvulus</name>
    <dbReference type="NCBI Taxonomy" id="6282"/>
    <lineage>
        <taxon>Eukaryota</taxon>
        <taxon>Metazoa</taxon>
        <taxon>Ecdysozoa</taxon>
        <taxon>Nematoda</taxon>
        <taxon>Chromadorea</taxon>
        <taxon>Rhabditida</taxon>
        <taxon>Spirurina</taxon>
        <taxon>Spiruromorpha</taxon>
        <taxon>Filarioidea</taxon>
        <taxon>Onchocercidae</taxon>
        <taxon>Onchocerca</taxon>
    </lineage>
</organism>
<dbReference type="EMBL" id="CMVM020000193">
    <property type="status" value="NOT_ANNOTATED_CDS"/>
    <property type="molecule type" value="Genomic_DNA"/>
</dbReference>
<sequence>MNDFSKIFNLQKALKERTAECDSLKKKLEKFERERIKEFSSRETGTFQYFRQQWENQKRALEAKQPMDVQMLQGQKRELTMQLNREQAEKQELFLQINSLIAQLAEANRDTSNSEECNMLKVENEKLNKQIADILVVQSQLNTDVHNLQEEMQRKNEEVEKAQDESKRLRLIMNNEKIQLESSIEELKRDLQMKSAALQSLMLAKQDVTINEADSAMITRLTVENEELRDQIDEMENEVKKRVSEIEELKLANEKKLRNLESELDSMRENAKENKAKLSKQSDEIEKLQSELNSVQQNMEKREAELSFLQKNETYEISQLRDALEKHKLDAEEKNKRLEESQKNLMECEEKCDALKKDSEAKLKQGNDTLVDVREKFEEEIRQQKTRFNDLKQSLKMEEMRTQEAEQEAKNYQIKITDLEEELKILKMQIDIQHNSDEQVRLLREELKQAKHKIAAQAADLEKAETDADEAERSTRETIDELEEEVRSLQEKLKIVEIGEENQSKRLLLAEEEMIKNQEIREKYKKKCEMLTKELEEVRAALAEANAILEKFKVENEKLSAKASLEDEVLTLATSLQSARDEISAKHDEIAKLRKELREAHEENKHLLMDIDVQTQALQQDVQLARSECDEVKKEMEKCKNDRIAQQEEDDLILAGLRKEILKFEEQMIEKEKMFASMRSDLELKHQKMLLEIKQQYEQQIVGLNKEMEELKASENGKIDELNAVMTNLRKELAIKGGGNIASFRNDQFHELGEDKKTQNLDLSPRTDFEEKLAALKECIADVLEEKLSLEQNDFQQIMINKAIQTDEMIEEGRHIISVNNDDEEEALKCIDKNVVLLKREIDNFDCNNHADRNCSTNSGQIWKSKSNSEVWNLRAELAFLKKQIKDEEMDRKCLENHIQMLQATIQENEEILNLIKEKEMNTKADNRDFEKHLNPFVEQIEKLKMELQSVREYGEQYKREVEERDLDIASLKKDIENLTNEIISSKAHLDENSRLEERNRLIEFKNKNLVDECSSLKAKLTKLQNQLIEVENENITKHIDEVKNLNQQLDKARQACELSGAEMDRLREQSENLSKEVNHLRNFLNIANTEKEQLKTEATERMKEMEQLLRERMELEVTRKQLDEAIAKGERQAQELAKLKSQNKDDVEGLERDRQQELHNLHQQIQTIEEKWELKCKKSETNAQAARKELEKLTKTNETFMEDIERLTNELGIERKRIIDLGVEKMRLLSEIEELRNEFDAFKMKNIQEEDSTEVKKKLSELIAENAHLAGELLRKQSLENKEQSKRDQQMEELLKNDEHWKHKEKLLREENQEELRKVTENFEKRLKQCNEEWTIKSSKQVEILKREMDKMNDENEELRNQNERIRKEMNEMQQEMKKSKQILEESNIAEKLKESENNLPRFEAVENTPTPPPRKRTGSEITTDGTLHISLMEENKKLKKDVEMQQRLIVVLRRKLQFIQQQQQQKSDLIDGWFRMTKLLVLMSSSSSHHHFDIILVLIDMWCLDGEVALAHTHTICIALLLKFCLHKSDWLQIIHMTNID</sequence>
<feature type="coiled-coil region" evidence="1">
    <location>
        <begin position="1314"/>
        <end position="1391"/>
    </location>
</feature>
<dbReference type="Proteomes" id="UP000024404">
    <property type="component" value="Unassembled WGS sequence"/>
</dbReference>
<dbReference type="OMA" id="ADSAMIT"/>
<feature type="compositionally biased region" description="Basic and acidic residues" evidence="2">
    <location>
        <begin position="460"/>
        <end position="477"/>
    </location>
</feature>
<feature type="coiled-coil region" evidence="1">
    <location>
        <begin position="871"/>
        <end position="1253"/>
    </location>
</feature>
<feature type="coiled-coil region" evidence="1">
    <location>
        <begin position="69"/>
        <end position="110"/>
    </location>
</feature>
<reference evidence="3" key="2">
    <citation type="submission" date="2022-06" db="UniProtKB">
        <authorList>
            <consortium name="EnsemblMetazoa"/>
        </authorList>
    </citation>
    <scope>IDENTIFICATION</scope>
</reference>
<evidence type="ECO:0000256" key="2">
    <source>
        <dbReference type="SAM" id="MobiDB-lite"/>
    </source>
</evidence>
<feature type="region of interest" description="Disordered" evidence="2">
    <location>
        <begin position="458"/>
        <end position="477"/>
    </location>
</feature>
<name>A0A8R1U054_ONCVO</name>
<keyword evidence="4" id="KW-1185">Reference proteome</keyword>
<accession>A0A8R1U054</accession>
<evidence type="ECO:0000313" key="4">
    <source>
        <dbReference type="Proteomes" id="UP000024404"/>
    </source>
</evidence>
<keyword evidence="1" id="KW-0175">Coiled coil</keyword>
<reference evidence="4" key="1">
    <citation type="submission" date="2013-10" db="EMBL/GenBank/DDBJ databases">
        <title>Genome sequencing of Onchocerca volvulus.</title>
        <authorList>
            <person name="Cotton J."/>
            <person name="Tsai J."/>
            <person name="Stanley E."/>
            <person name="Tracey A."/>
            <person name="Holroyd N."/>
            <person name="Lustigman S."/>
            <person name="Berriman M."/>
        </authorList>
    </citation>
    <scope>NUCLEOTIDE SEQUENCE</scope>
</reference>
<proteinExistence type="predicted"/>
<feature type="coiled-coil region" evidence="1">
    <location>
        <begin position="7"/>
        <end position="34"/>
    </location>
</feature>
<dbReference type="EnsemblMetazoa" id="OVOC7401.1">
    <property type="protein sequence ID" value="OVOC7401.1"/>
    <property type="gene ID" value="WBGene00244210"/>
</dbReference>
<protein>
    <submittedName>
        <fullName evidence="3">Uncharacterized protein</fullName>
    </submittedName>
</protein>